<evidence type="ECO:0000256" key="2">
    <source>
        <dbReference type="SAM" id="SignalP"/>
    </source>
</evidence>
<gene>
    <name evidence="4" type="ORF">GCM10009867_24770</name>
</gene>
<keyword evidence="2" id="KW-0732">Signal</keyword>
<accession>A0ABN3UR72</accession>
<evidence type="ECO:0000313" key="5">
    <source>
        <dbReference type="Proteomes" id="UP001501326"/>
    </source>
</evidence>
<keyword evidence="5" id="KW-1185">Reference proteome</keyword>
<evidence type="ECO:0000259" key="3">
    <source>
        <dbReference type="Pfam" id="PF01551"/>
    </source>
</evidence>
<dbReference type="EMBL" id="BAAARN010000003">
    <property type="protein sequence ID" value="GAA2737477.1"/>
    <property type="molecule type" value="Genomic_DNA"/>
</dbReference>
<dbReference type="RefSeq" id="WP_344193836.1">
    <property type="nucleotide sequence ID" value="NZ_BAAARN010000003.1"/>
</dbReference>
<feature type="region of interest" description="Disordered" evidence="1">
    <location>
        <begin position="49"/>
        <end position="68"/>
    </location>
</feature>
<protein>
    <submittedName>
        <fullName evidence="4">M23 family metallopeptidase</fullName>
    </submittedName>
</protein>
<name>A0ABN3UR72_9MICO</name>
<feature type="domain" description="M23ase beta-sheet core" evidence="3">
    <location>
        <begin position="59"/>
        <end position="154"/>
    </location>
</feature>
<dbReference type="Gene3D" id="2.70.70.10">
    <property type="entry name" value="Glucose Permease (Domain IIA)"/>
    <property type="match status" value="1"/>
</dbReference>
<dbReference type="InterPro" id="IPR011055">
    <property type="entry name" value="Dup_hybrid_motif"/>
</dbReference>
<dbReference type="Proteomes" id="UP001501326">
    <property type="component" value="Unassembled WGS sequence"/>
</dbReference>
<proteinExistence type="predicted"/>
<dbReference type="Pfam" id="PF01551">
    <property type="entry name" value="Peptidase_M23"/>
    <property type="match status" value="1"/>
</dbReference>
<dbReference type="PANTHER" id="PTHR21666:SF270">
    <property type="entry name" value="MUREIN HYDROLASE ACTIVATOR ENVC"/>
    <property type="match status" value="1"/>
</dbReference>
<organism evidence="4 5">
    <name type="scientific">Pedococcus aerophilus</name>
    <dbReference type="NCBI Taxonomy" id="436356"/>
    <lineage>
        <taxon>Bacteria</taxon>
        <taxon>Bacillati</taxon>
        <taxon>Actinomycetota</taxon>
        <taxon>Actinomycetes</taxon>
        <taxon>Micrococcales</taxon>
        <taxon>Intrasporangiaceae</taxon>
        <taxon>Pedococcus</taxon>
    </lineage>
</organism>
<dbReference type="CDD" id="cd12797">
    <property type="entry name" value="M23_peptidase"/>
    <property type="match status" value="1"/>
</dbReference>
<feature type="chain" id="PRO_5045435090" evidence="2">
    <location>
        <begin position="35"/>
        <end position="290"/>
    </location>
</feature>
<sequence>MKTTKTKLISTLAVGGLLAAGAITTTVAATSASAAPNFQMPFPCGQTWDGSTRSNHSPNRSVDFNRPNDIGDTVVASAGGTVSRVANEGSTSYGRWVEVNHGGGYTTRYAHLSTQSVSTGQAVKAGQKLGTVGSTGGSTGPHLHFEQRLNGNDISVKFNGATVAYYTTKAYTSKNCGGGSGTPTNPQTIKDACGTGYTVIDRKAIKGATIYLTYNSAAGKNCVATMKTTNIGKKTRVSAFLEVKGGSRSTDAGSYGYYAGPVKKSAAGKCVKWGGSTSAASYTSPFEHCG</sequence>
<evidence type="ECO:0000256" key="1">
    <source>
        <dbReference type="SAM" id="MobiDB-lite"/>
    </source>
</evidence>
<feature type="signal peptide" evidence="2">
    <location>
        <begin position="1"/>
        <end position="34"/>
    </location>
</feature>
<reference evidence="4 5" key="1">
    <citation type="journal article" date="2019" name="Int. J. Syst. Evol. Microbiol.">
        <title>The Global Catalogue of Microorganisms (GCM) 10K type strain sequencing project: providing services to taxonomists for standard genome sequencing and annotation.</title>
        <authorList>
            <consortium name="The Broad Institute Genomics Platform"/>
            <consortium name="The Broad Institute Genome Sequencing Center for Infectious Disease"/>
            <person name="Wu L."/>
            <person name="Ma J."/>
        </authorList>
    </citation>
    <scope>NUCLEOTIDE SEQUENCE [LARGE SCALE GENOMIC DNA]</scope>
    <source>
        <strain evidence="4 5">JCM 16378</strain>
    </source>
</reference>
<dbReference type="PANTHER" id="PTHR21666">
    <property type="entry name" value="PEPTIDASE-RELATED"/>
    <property type="match status" value="1"/>
</dbReference>
<dbReference type="InterPro" id="IPR016047">
    <property type="entry name" value="M23ase_b-sheet_dom"/>
</dbReference>
<comment type="caution">
    <text evidence="4">The sequence shown here is derived from an EMBL/GenBank/DDBJ whole genome shotgun (WGS) entry which is preliminary data.</text>
</comment>
<dbReference type="InterPro" id="IPR050570">
    <property type="entry name" value="Cell_wall_metabolism_enzyme"/>
</dbReference>
<feature type="compositionally biased region" description="Polar residues" evidence="1">
    <location>
        <begin position="49"/>
        <end position="62"/>
    </location>
</feature>
<evidence type="ECO:0000313" key="4">
    <source>
        <dbReference type="EMBL" id="GAA2737477.1"/>
    </source>
</evidence>
<dbReference type="SUPFAM" id="SSF51261">
    <property type="entry name" value="Duplicated hybrid motif"/>
    <property type="match status" value="1"/>
</dbReference>